<name>A0AA37GU68_9PEZI</name>
<sequence>METSQTYTSGSGLVLAGRLPHREEDLAVDQAGRGGAARAEGHKEGEEEDVEAVHEAGLAFVLCYVSEMDSTFGVMGLGVVLLDNKRVW</sequence>
<comment type="caution">
    <text evidence="2">The sequence shown here is derived from an EMBL/GenBank/DDBJ whole genome shotgun (WGS) entry which is preliminary data.</text>
</comment>
<feature type="region of interest" description="Disordered" evidence="1">
    <location>
        <begin position="30"/>
        <end position="49"/>
    </location>
</feature>
<organism evidence="2 3">
    <name type="scientific">Colletotrichum liriopes</name>
    <dbReference type="NCBI Taxonomy" id="708192"/>
    <lineage>
        <taxon>Eukaryota</taxon>
        <taxon>Fungi</taxon>
        <taxon>Dikarya</taxon>
        <taxon>Ascomycota</taxon>
        <taxon>Pezizomycotina</taxon>
        <taxon>Sordariomycetes</taxon>
        <taxon>Hypocreomycetidae</taxon>
        <taxon>Glomerellales</taxon>
        <taxon>Glomerellaceae</taxon>
        <taxon>Colletotrichum</taxon>
        <taxon>Colletotrichum spaethianum species complex</taxon>
    </lineage>
</organism>
<dbReference type="AlphaFoldDB" id="A0AA37GU68"/>
<protein>
    <submittedName>
        <fullName evidence="2">Uncharacterized protein</fullName>
    </submittedName>
</protein>
<keyword evidence="3" id="KW-1185">Reference proteome</keyword>
<accession>A0AA37GU68</accession>
<proteinExistence type="predicted"/>
<reference evidence="2 3" key="1">
    <citation type="submission" date="2021-07" db="EMBL/GenBank/DDBJ databases">
        <title>Genome data of Colletotrichum spaethianum.</title>
        <authorList>
            <person name="Utami Y.D."/>
            <person name="Hiruma K."/>
        </authorList>
    </citation>
    <scope>NUCLEOTIDE SEQUENCE [LARGE SCALE GENOMIC DNA]</scope>
    <source>
        <strain evidence="2 3">MAFF 242679</strain>
    </source>
</reference>
<gene>
    <name evidence="2" type="ORF">ColLi_09405</name>
</gene>
<evidence type="ECO:0000313" key="3">
    <source>
        <dbReference type="Proteomes" id="UP001055172"/>
    </source>
</evidence>
<dbReference type="EMBL" id="BPPX01000022">
    <property type="protein sequence ID" value="GJC86567.1"/>
    <property type="molecule type" value="Genomic_DNA"/>
</dbReference>
<evidence type="ECO:0000256" key="1">
    <source>
        <dbReference type="SAM" id="MobiDB-lite"/>
    </source>
</evidence>
<evidence type="ECO:0000313" key="2">
    <source>
        <dbReference type="EMBL" id="GJC86567.1"/>
    </source>
</evidence>
<dbReference type="Proteomes" id="UP001055172">
    <property type="component" value="Unassembled WGS sequence"/>
</dbReference>